<evidence type="ECO:0000259" key="6">
    <source>
        <dbReference type="PROSITE" id="PS51352"/>
    </source>
</evidence>
<dbReference type="OrthoDB" id="9780147at2"/>
<evidence type="ECO:0000256" key="5">
    <source>
        <dbReference type="SAM" id="SignalP"/>
    </source>
</evidence>
<dbReference type="EMBL" id="CP000390">
    <property type="protein sequence ID" value="ABG63108.1"/>
    <property type="molecule type" value="Genomic_DNA"/>
</dbReference>
<dbReference type="HOGENOM" id="CLU_000288_47_4_5"/>
<dbReference type="PANTHER" id="PTHR13887">
    <property type="entry name" value="GLUTATHIONE S-TRANSFERASE KAPPA"/>
    <property type="match status" value="1"/>
</dbReference>
<keyword evidence="2" id="KW-0560">Oxidoreductase</keyword>
<proteinExistence type="predicted"/>
<dbReference type="PANTHER" id="PTHR13887:SF14">
    <property type="entry name" value="DISULFIDE BOND FORMATION PROTEIN D"/>
    <property type="match status" value="1"/>
</dbReference>
<dbReference type="InterPro" id="IPR013766">
    <property type="entry name" value="Thioredoxin_domain"/>
</dbReference>
<evidence type="ECO:0000313" key="7">
    <source>
        <dbReference type="EMBL" id="ABG63108.1"/>
    </source>
</evidence>
<dbReference type="GO" id="GO:0016491">
    <property type="term" value="F:oxidoreductase activity"/>
    <property type="evidence" value="ECO:0007669"/>
    <property type="project" value="UniProtKB-KW"/>
</dbReference>
<dbReference type="eggNOG" id="COG1651">
    <property type="taxonomic scope" value="Bacteria"/>
</dbReference>
<name>Q11HL7_CHESB</name>
<dbReference type="STRING" id="266779.Meso_1713"/>
<accession>Q11HL7</accession>
<evidence type="ECO:0000256" key="1">
    <source>
        <dbReference type="ARBA" id="ARBA00022729"/>
    </source>
</evidence>
<evidence type="ECO:0000256" key="3">
    <source>
        <dbReference type="ARBA" id="ARBA00023157"/>
    </source>
</evidence>
<dbReference type="SUPFAM" id="SSF52833">
    <property type="entry name" value="Thioredoxin-like"/>
    <property type="match status" value="1"/>
</dbReference>
<protein>
    <submittedName>
        <fullName evidence="7">DSBA oxidoreductase</fullName>
    </submittedName>
</protein>
<dbReference type="PROSITE" id="PS51352">
    <property type="entry name" value="THIOREDOXIN_2"/>
    <property type="match status" value="1"/>
</dbReference>
<dbReference type="InterPro" id="IPR041205">
    <property type="entry name" value="ScsC_N"/>
</dbReference>
<gene>
    <name evidence="7" type="ordered locus">Meso_1713</name>
</gene>
<keyword evidence="1 5" id="KW-0732">Signal</keyword>
<dbReference type="Pfam" id="PF18312">
    <property type="entry name" value="ScsC_N"/>
    <property type="match status" value="1"/>
</dbReference>
<dbReference type="InterPro" id="IPR036249">
    <property type="entry name" value="Thioredoxin-like_sf"/>
</dbReference>
<dbReference type="AlphaFoldDB" id="Q11HL7"/>
<evidence type="ECO:0000256" key="2">
    <source>
        <dbReference type="ARBA" id="ARBA00023002"/>
    </source>
</evidence>
<organism evidence="7">
    <name type="scientific">Chelativorans sp. (strain BNC1)</name>
    <dbReference type="NCBI Taxonomy" id="266779"/>
    <lineage>
        <taxon>Bacteria</taxon>
        <taxon>Pseudomonadati</taxon>
        <taxon>Pseudomonadota</taxon>
        <taxon>Alphaproteobacteria</taxon>
        <taxon>Hyphomicrobiales</taxon>
        <taxon>Phyllobacteriaceae</taxon>
        <taxon>Chelativorans</taxon>
    </lineage>
</organism>
<keyword evidence="4" id="KW-0676">Redox-active center</keyword>
<dbReference type="Gene3D" id="3.40.30.10">
    <property type="entry name" value="Glutaredoxin"/>
    <property type="match status" value="1"/>
</dbReference>
<dbReference type="KEGG" id="mes:Meso_1713"/>
<dbReference type="CDD" id="cd03023">
    <property type="entry name" value="DsbA_Com1_like"/>
    <property type="match status" value="1"/>
</dbReference>
<keyword evidence="3" id="KW-1015">Disulfide bond</keyword>
<sequence precursor="true">MKNSLFAASLASVLIAAAGTNQPHAQEQSTGQPALTRPQVEGIVREYLLANPEILLEVQSALEAKMKAEQAAASQQAIANSADKLFHQASDGFVGNPDGDVTIVEFFDYNCGYCKRALSDMEALVAKDKNLRFVLKEFPILGPDSHAAHVVSKAFQKLEPEKYGEFHRRLLGGQGRANEETAIRIALELGADEAALREAMKDPAIEASFSETYQLASQLQISGTPSYVLGNEVVYGALGADHLTEKIAAARQ</sequence>
<dbReference type="InterPro" id="IPR001853">
    <property type="entry name" value="DSBA-like_thioredoxin_dom"/>
</dbReference>
<evidence type="ECO:0000256" key="4">
    <source>
        <dbReference type="ARBA" id="ARBA00023284"/>
    </source>
</evidence>
<feature type="domain" description="Thioredoxin" evidence="6">
    <location>
        <begin position="66"/>
        <end position="252"/>
    </location>
</feature>
<feature type="signal peptide" evidence="5">
    <location>
        <begin position="1"/>
        <end position="25"/>
    </location>
</feature>
<dbReference type="Pfam" id="PF01323">
    <property type="entry name" value="DSBA"/>
    <property type="match status" value="1"/>
</dbReference>
<reference evidence="7" key="1">
    <citation type="submission" date="2006-06" db="EMBL/GenBank/DDBJ databases">
        <title>Complete sequence of chromosome of Chelativorans sp. BNC1.</title>
        <authorList>
            <consortium name="US DOE Joint Genome Institute"/>
            <person name="Copeland A."/>
            <person name="Lucas S."/>
            <person name="Lapidus A."/>
            <person name="Barry K."/>
            <person name="Detter J.C."/>
            <person name="Glavina del Rio T."/>
            <person name="Hammon N."/>
            <person name="Israni S."/>
            <person name="Dalin E."/>
            <person name="Tice H."/>
            <person name="Pitluck S."/>
            <person name="Chertkov O."/>
            <person name="Brettin T."/>
            <person name="Bruce D."/>
            <person name="Han C."/>
            <person name="Tapia R."/>
            <person name="Gilna P."/>
            <person name="Schmutz J."/>
            <person name="Larimer F."/>
            <person name="Land M."/>
            <person name="Hauser L."/>
            <person name="Kyrpides N."/>
            <person name="Mikhailova N."/>
            <person name="Richardson P."/>
        </authorList>
    </citation>
    <scope>NUCLEOTIDE SEQUENCE</scope>
    <source>
        <strain evidence="7">BNC1</strain>
    </source>
</reference>
<feature type="chain" id="PRO_5004180071" evidence="5">
    <location>
        <begin position="26"/>
        <end position="252"/>
    </location>
</feature>